<dbReference type="GeneID" id="94832530"/>
<feature type="domain" description="HTH myb-type" evidence="7">
    <location>
        <begin position="34"/>
        <end position="89"/>
    </location>
</feature>
<keyword evidence="9" id="KW-1185">Reference proteome</keyword>
<keyword evidence="3" id="KW-0804">Transcription</keyword>
<evidence type="ECO:0000256" key="3">
    <source>
        <dbReference type="ARBA" id="ARBA00023163"/>
    </source>
</evidence>
<dbReference type="InterPro" id="IPR017930">
    <property type="entry name" value="Myb_dom"/>
</dbReference>
<dbReference type="GO" id="GO:0042796">
    <property type="term" value="P:snRNA transcription by RNA polymerase III"/>
    <property type="evidence" value="ECO:0007669"/>
    <property type="project" value="TreeGrafter"/>
</dbReference>
<comment type="caution">
    <text evidence="8">The sequence shown here is derived from an EMBL/GenBank/DDBJ whole genome shotgun (WGS) entry which is preliminary data.</text>
</comment>
<dbReference type="InterPro" id="IPR009057">
    <property type="entry name" value="Homeodomain-like_sf"/>
</dbReference>
<keyword evidence="4" id="KW-0539">Nucleus</keyword>
<sequence>MMFHISPLPLSPIKATHSINRNYGTQPMTDKLYKKNITREKFLPSEDLLIVDLVKKYGTDWEVIEQHFGLSRNKRQIRERWQNYLNPEINPNFSQLEDDKLLSLVEKYGQRWAKIANIIGNKSAIHCRNRHRVLLKMIENQKKREAFEREASKTDVMNCTNDLLNIAETHSVDDHYDSNFNESDISEPPTPNKAKDNSTAFDDFDINCIDTDHISNYFEGYFDDDSMFD</sequence>
<evidence type="ECO:0000313" key="8">
    <source>
        <dbReference type="EMBL" id="OHT15101.1"/>
    </source>
</evidence>
<dbReference type="VEuPathDB" id="TrichDB:TRFO_14453"/>
<dbReference type="InterPro" id="IPR001005">
    <property type="entry name" value="SANT/Myb"/>
</dbReference>
<feature type="domain" description="Myb-like" evidence="6">
    <location>
        <begin position="92"/>
        <end position="135"/>
    </location>
</feature>
<dbReference type="CDD" id="cd00167">
    <property type="entry name" value="SANT"/>
    <property type="match status" value="2"/>
</dbReference>
<dbReference type="PANTHER" id="PTHR46621">
    <property type="entry name" value="SNRNA-ACTIVATING PROTEIN COMPLEX SUBUNIT 4"/>
    <property type="match status" value="1"/>
</dbReference>
<dbReference type="PROSITE" id="PS50090">
    <property type="entry name" value="MYB_LIKE"/>
    <property type="match status" value="2"/>
</dbReference>
<dbReference type="GO" id="GO:0042795">
    <property type="term" value="P:snRNA transcription by RNA polymerase II"/>
    <property type="evidence" value="ECO:0007669"/>
    <property type="project" value="TreeGrafter"/>
</dbReference>
<dbReference type="SMART" id="SM00717">
    <property type="entry name" value="SANT"/>
    <property type="match status" value="2"/>
</dbReference>
<protein>
    <submittedName>
        <fullName evidence="8">Myb-like DNA-binding domain containing protein</fullName>
    </submittedName>
</protein>
<gene>
    <name evidence="8" type="ORF">TRFO_14453</name>
</gene>
<dbReference type="RefSeq" id="XP_068368237.1">
    <property type="nucleotide sequence ID" value="XM_068497826.1"/>
</dbReference>
<evidence type="ECO:0000259" key="7">
    <source>
        <dbReference type="PROSITE" id="PS51294"/>
    </source>
</evidence>
<feature type="region of interest" description="Disordered" evidence="5">
    <location>
        <begin position="174"/>
        <end position="197"/>
    </location>
</feature>
<dbReference type="GO" id="GO:0000978">
    <property type="term" value="F:RNA polymerase II cis-regulatory region sequence-specific DNA binding"/>
    <property type="evidence" value="ECO:0007669"/>
    <property type="project" value="TreeGrafter"/>
</dbReference>
<name>A0A1J4KZS9_9EUKA</name>
<keyword evidence="2" id="KW-0238">DNA-binding</keyword>
<feature type="domain" description="Myb-like" evidence="6">
    <location>
        <begin position="34"/>
        <end position="85"/>
    </location>
</feature>
<organism evidence="8 9">
    <name type="scientific">Tritrichomonas foetus</name>
    <dbReference type="NCBI Taxonomy" id="1144522"/>
    <lineage>
        <taxon>Eukaryota</taxon>
        <taxon>Metamonada</taxon>
        <taxon>Parabasalia</taxon>
        <taxon>Tritrichomonadida</taxon>
        <taxon>Tritrichomonadidae</taxon>
        <taxon>Tritrichomonas</taxon>
    </lineage>
</organism>
<dbReference type="AlphaFoldDB" id="A0A1J4KZS9"/>
<evidence type="ECO:0000313" key="9">
    <source>
        <dbReference type="Proteomes" id="UP000179807"/>
    </source>
</evidence>
<dbReference type="Pfam" id="PF00249">
    <property type="entry name" value="Myb_DNA-binding"/>
    <property type="match status" value="2"/>
</dbReference>
<dbReference type="PANTHER" id="PTHR46621:SF1">
    <property type="entry name" value="SNRNA-ACTIVATING PROTEIN COMPLEX SUBUNIT 4"/>
    <property type="match status" value="1"/>
</dbReference>
<dbReference type="SUPFAM" id="SSF46689">
    <property type="entry name" value="Homeodomain-like"/>
    <property type="match status" value="1"/>
</dbReference>
<dbReference type="Gene3D" id="1.10.10.60">
    <property type="entry name" value="Homeodomain-like"/>
    <property type="match status" value="2"/>
</dbReference>
<dbReference type="GO" id="GO:0001006">
    <property type="term" value="F:RNA polymerase III type 3 promoter sequence-specific DNA binding"/>
    <property type="evidence" value="ECO:0007669"/>
    <property type="project" value="TreeGrafter"/>
</dbReference>
<proteinExistence type="predicted"/>
<dbReference type="Proteomes" id="UP000179807">
    <property type="component" value="Unassembled WGS sequence"/>
</dbReference>
<keyword evidence="1" id="KW-0805">Transcription regulation</keyword>
<evidence type="ECO:0000256" key="4">
    <source>
        <dbReference type="ARBA" id="ARBA00023242"/>
    </source>
</evidence>
<reference evidence="8" key="1">
    <citation type="submission" date="2016-10" db="EMBL/GenBank/DDBJ databases">
        <authorList>
            <person name="Benchimol M."/>
            <person name="Almeida L.G."/>
            <person name="Vasconcelos A.T."/>
            <person name="Perreira-Neves A."/>
            <person name="Rosa I.A."/>
            <person name="Tasca T."/>
            <person name="Bogo M.R."/>
            <person name="de Souza W."/>
        </authorList>
    </citation>
    <scope>NUCLEOTIDE SEQUENCE [LARGE SCALE GENOMIC DNA]</scope>
    <source>
        <strain evidence="8">K</strain>
    </source>
</reference>
<feature type="domain" description="HTH myb-type" evidence="7">
    <location>
        <begin position="97"/>
        <end position="139"/>
    </location>
</feature>
<evidence type="ECO:0000256" key="1">
    <source>
        <dbReference type="ARBA" id="ARBA00023015"/>
    </source>
</evidence>
<accession>A0A1J4KZS9</accession>
<dbReference type="PROSITE" id="PS51294">
    <property type="entry name" value="HTH_MYB"/>
    <property type="match status" value="2"/>
</dbReference>
<evidence type="ECO:0000256" key="5">
    <source>
        <dbReference type="SAM" id="MobiDB-lite"/>
    </source>
</evidence>
<evidence type="ECO:0000259" key="6">
    <source>
        <dbReference type="PROSITE" id="PS50090"/>
    </source>
</evidence>
<dbReference type="GO" id="GO:0019185">
    <property type="term" value="C:snRNA-activating protein complex"/>
    <property type="evidence" value="ECO:0007669"/>
    <property type="project" value="TreeGrafter"/>
</dbReference>
<dbReference type="InterPro" id="IPR051575">
    <property type="entry name" value="Myb-like_DNA-bd"/>
</dbReference>
<dbReference type="EMBL" id="MLAK01000272">
    <property type="protein sequence ID" value="OHT15101.1"/>
    <property type="molecule type" value="Genomic_DNA"/>
</dbReference>
<evidence type="ECO:0000256" key="2">
    <source>
        <dbReference type="ARBA" id="ARBA00023125"/>
    </source>
</evidence>